<dbReference type="AlphaFoldDB" id="F8L9F6"/>
<feature type="domain" description="ABC transporter" evidence="17">
    <location>
        <begin position="518"/>
        <end position="845"/>
    </location>
</feature>
<dbReference type="GO" id="GO:0005524">
    <property type="term" value="F:ATP binding"/>
    <property type="evidence" value="ECO:0007669"/>
    <property type="project" value="UniProtKB-KW"/>
</dbReference>
<protein>
    <recommendedName>
        <fullName evidence="15">UvrABC system protein A</fullName>
    </recommendedName>
    <alternativeName>
        <fullName evidence="16">Excinuclease ABC subunit A</fullName>
    </alternativeName>
</protein>
<dbReference type="SMART" id="SM00382">
    <property type="entry name" value="AAA"/>
    <property type="match status" value="2"/>
</dbReference>
<evidence type="ECO:0000256" key="1">
    <source>
        <dbReference type="ARBA" id="ARBA00004496"/>
    </source>
</evidence>
<dbReference type="Proteomes" id="UP000000496">
    <property type="component" value="Chromosome gsn.131"/>
</dbReference>
<evidence type="ECO:0000256" key="3">
    <source>
        <dbReference type="ARBA" id="ARBA00022723"/>
    </source>
</evidence>
<dbReference type="PROSITE" id="PS00211">
    <property type="entry name" value="ABC_TRANSPORTER_1"/>
    <property type="match status" value="2"/>
</dbReference>
<keyword evidence="8" id="KW-0863">Zinc-finger</keyword>
<name>F8L9F6_SIMNZ</name>
<evidence type="ECO:0000256" key="4">
    <source>
        <dbReference type="ARBA" id="ARBA00022737"/>
    </source>
</evidence>
<dbReference type="InterPro" id="IPR017871">
    <property type="entry name" value="ABC_transporter-like_CS"/>
</dbReference>
<dbReference type="eggNOG" id="COG0178">
    <property type="taxonomic scope" value="Bacteria"/>
</dbReference>
<keyword evidence="11" id="KW-0267">Excision nuclease</keyword>
<evidence type="ECO:0000256" key="14">
    <source>
        <dbReference type="ARBA" id="ARBA00038000"/>
    </source>
</evidence>
<dbReference type="STRING" id="331113.SNE_A16120"/>
<dbReference type="Pfam" id="PF00005">
    <property type="entry name" value="ABC_tran"/>
    <property type="match status" value="1"/>
</dbReference>
<dbReference type="InterPro" id="IPR003439">
    <property type="entry name" value="ABC_transporter-like_ATP-bd"/>
</dbReference>
<keyword evidence="5" id="KW-0547">Nucleotide-binding</keyword>
<accession>F8L9F6</accession>
<dbReference type="InterPro" id="IPR004602">
    <property type="entry name" value="UvrA"/>
</dbReference>
<keyword evidence="13" id="KW-0234">DNA repair</keyword>
<proteinExistence type="inferred from homology"/>
<dbReference type="PANTHER" id="PTHR43152">
    <property type="entry name" value="UVRABC SYSTEM PROTEIN A"/>
    <property type="match status" value="1"/>
</dbReference>
<evidence type="ECO:0000256" key="5">
    <source>
        <dbReference type="ARBA" id="ARBA00022741"/>
    </source>
</evidence>
<evidence type="ECO:0000313" key="19">
    <source>
        <dbReference type="Proteomes" id="UP000000496"/>
    </source>
</evidence>
<dbReference type="HOGENOM" id="CLU_001370_0_2_0"/>
<evidence type="ECO:0000256" key="11">
    <source>
        <dbReference type="ARBA" id="ARBA00022881"/>
    </source>
</evidence>
<dbReference type="InterPro" id="IPR003593">
    <property type="entry name" value="AAA+_ATPase"/>
</dbReference>
<keyword evidence="6" id="KW-0227">DNA damage</keyword>
<organism evidence="18 19">
    <name type="scientific">Simkania negevensis (strain ATCC VR-1471 / DSM 27360 / Z)</name>
    <dbReference type="NCBI Taxonomy" id="331113"/>
    <lineage>
        <taxon>Bacteria</taxon>
        <taxon>Pseudomonadati</taxon>
        <taxon>Chlamydiota</taxon>
        <taxon>Chlamydiia</taxon>
        <taxon>Parachlamydiales</taxon>
        <taxon>Simkaniaceae</taxon>
        <taxon>Simkania</taxon>
    </lineage>
</organism>
<dbReference type="Gene3D" id="1.20.1580.10">
    <property type="entry name" value="ABC transporter ATPase like domain"/>
    <property type="match status" value="2"/>
</dbReference>
<keyword evidence="4" id="KW-0677">Repeat</keyword>
<dbReference type="GO" id="GO:0006289">
    <property type="term" value="P:nucleotide-excision repair"/>
    <property type="evidence" value="ECO:0007669"/>
    <property type="project" value="InterPro"/>
</dbReference>
<keyword evidence="3" id="KW-0479">Metal-binding</keyword>
<gene>
    <name evidence="18" type="primary">uvrA-B</name>
    <name evidence="18" type="ordered locus">SNE_A16120</name>
</gene>
<dbReference type="EMBL" id="FR872582">
    <property type="protein sequence ID" value="CCB89489.1"/>
    <property type="molecule type" value="Genomic_DNA"/>
</dbReference>
<evidence type="ECO:0000256" key="8">
    <source>
        <dbReference type="ARBA" id="ARBA00022771"/>
    </source>
</evidence>
<evidence type="ECO:0000256" key="15">
    <source>
        <dbReference type="ARBA" id="ARBA00039316"/>
    </source>
</evidence>
<reference evidence="18 19" key="1">
    <citation type="journal article" date="2011" name="Mol. Biol. Evol.">
        <title>Unity in variety--the pan-genome of the Chlamydiae.</title>
        <authorList>
            <person name="Collingro A."/>
            <person name="Tischler P."/>
            <person name="Weinmaier T."/>
            <person name="Penz T."/>
            <person name="Heinz E."/>
            <person name="Brunham R.C."/>
            <person name="Read T.D."/>
            <person name="Bavoil P.M."/>
            <person name="Sachse K."/>
            <person name="Kahane S."/>
            <person name="Friedman M.G."/>
            <person name="Rattei T."/>
            <person name="Myers G.S."/>
            <person name="Horn M."/>
        </authorList>
    </citation>
    <scope>NUCLEOTIDE SEQUENCE [LARGE SCALE GENOMIC DNA]</scope>
    <source>
        <strain evidence="19">ATCC VR-1471 / Z</strain>
    </source>
</reference>
<evidence type="ECO:0000313" key="18">
    <source>
        <dbReference type="EMBL" id="CCB89489.1"/>
    </source>
</evidence>
<keyword evidence="10" id="KW-0067">ATP-binding</keyword>
<dbReference type="GO" id="GO:0003677">
    <property type="term" value="F:DNA binding"/>
    <property type="evidence" value="ECO:0007669"/>
    <property type="project" value="UniProtKB-KW"/>
</dbReference>
<dbReference type="InterPro" id="IPR027417">
    <property type="entry name" value="P-loop_NTPase"/>
</dbReference>
<evidence type="ECO:0000256" key="2">
    <source>
        <dbReference type="ARBA" id="ARBA00022490"/>
    </source>
</evidence>
<evidence type="ECO:0000256" key="9">
    <source>
        <dbReference type="ARBA" id="ARBA00022833"/>
    </source>
</evidence>
<dbReference type="NCBIfam" id="TIGR00630">
    <property type="entry name" value="uvra"/>
    <property type="match status" value="1"/>
</dbReference>
<evidence type="ECO:0000259" key="17">
    <source>
        <dbReference type="PROSITE" id="PS50893"/>
    </source>
</evidence>
<dbReference type="GO" id="GO:0016887">
    <property type="term" value="F:ATP hydrolysis activity"/>
    <property type="evidence" value="ECO:0007669"/>
    <property type="project" value="InterPro"/>
</dbReference>
<dbReference type="PANTHER" id="PTHR43152:SF3">
    <property type="entry name" value="UVRABC SYSTEM PROTEIN A"/>
    <property type="match status" value="1"/>
</dbReference>
<dbReference type="GO" id="GO:0004518">
    <property type="term" value="F:nuclease activity"/>
    <property type="evidence" value="ECO:0007669"/>
    <property type="project" value="UniProtKB-KW"/>
</dbReference>
<dbReference type="SUPFAM" id="SSF52540">
    <property type="entry name" value="P-loop containing nucleoside triphosphate hydrolases"/>
    <property type="match status" value="2"/>
</dbReference>
<dbReference type="GO" id="GO:0008270">
    <property type="term" value="F:zinc ion binding"/>
    <property type="evidence" value="ECO:0007669"/>
    <property type="project" value="UniProtKB-KW"/>
</dbReference>
<dbReference type="Gene3D" id="1.10.8.280">
    <property type="entry name" value="ABC transporter ATPase domain-like"/>
    <property type="match status" value="1"/>
</dbReference>
<comment type="similarity">
    <text evidence="14">Belongs to the ABC transporter superfamily. UvrA family.</text>
</comment>
<keyword evidence="19" id="KW-1185">Reference proteome</keyword>
<keyword evidence="7" id="KW-0228">DNA excision</keyword>
<evidence type="ECO:0000256" key="6">
    <source>
        <dbReference type="ARBA" id="ARBA00022763"/>
    </source>
</evidence>
<dbReference type="RefSeq" id="WP_013943955.1">
    <property type="nucleotide sequence ID" value="NC_015713.1"/>
</dbReference>
<dbReference type="PROSITE" id="PS50893">
    <property type="entry name" value="ABC_TRANSPORTER_2"/>
    <property type="match status" value="2"/>
</dbReference>
<keyword evidence="2" id="KW-0963">Cytoplasm</keyword>
<sequence length="862" mass="94718">MDKKYVCNSKCALPKTADLGKIIVHEAKEHNLKNICFAIPKGKLVALTGPSGSGKSSIAVEVLQKECLRQFLESLGMTTDHLAKAKVGHIMGLSPSIGVTQRVADFNPRSTVGTKTGILTILRNLFAAIGHRPCESCGKIIMQPLQDKSHLTMFEYEEFSKKRKKSYFQCPNCGHQLEKLKMAHFSFNALAGACTVCKGVGEVIEVDIPKVLNEEKSLKEGGVSFWDEGMSSYYENVLQKASHHYDFPFDTTVPIKNYTEEQRNFLLYGVDFPEFVKTRKNVKKPKKVSEGRFEGLVSYLLKSRTLPEGMKKYVRHKPCTACQRTRLGKIGREVTVHGKTLVNLTGLSLTDLLAWIQALEKEISQDESEVFEALACAMKQRVENLIEVGLGYLTLDRSLPSLSVGESQRLRLACVLGSGLTGILYVLDEPTTGLHPHDTRKLVKTLRRIQEAGNTVLIIEHDLEMIKEVDYILDIGPGGGSKGGEIVVCGTPNEVRSCPTSLTGKYLAKKIIGEPNRLRPHDGRVVTVRGASAYNLKGIDVTIPVNQFIVLTGVSGSGKSTFLFGILDKVARQHFYGASELPGKHVSIEGLEHFHRVVTVDPVTVRKTQSSRSNVATYTKLFDSVRELFASLPEAKASGFGPDQFSFNTSDQRCENCGGAGVVAIDMTFMPDVEVECPICEGRRFTEELLSIQFQGHHIAAILEMTVGEALSVFRDHQNIFPLLDLLEQVGLEYLVLGQSTSTLSGGEAQRMKLATELAKSGRKSTLYLLDEPTTGLHPHEVDKLLRILSRLVDKGNTVIVIEHHLDAICQADTIIDFGPGGGDAGGQVIAIGSPQEIAANRDSLTGKCLKNYTQVTFEVDE</sequence>
<evidence type="ECO:0000256" key="13">
    <source>
        <dbReference type="ARBA" id="ARBA00023204"/>
    </source>
</evidence>
<keyword evidence="9" id="KW-0862">Zinc</keyword>
<dbReference type="GO" id="GO:0009380">
    <property type="term" value="C:excinuclease repair complex"/>
    <property type="evidence" value="ECO:0007669"/>
    <property type="project" value="InterPro"/>
</dbReference>
<dbReference type="GO" id="GO:0005737">
    <property type="term" value="C:cytoplasm"/>
    <property type="evidence" value="ECO:0007669"/>
    <property type="project" value="UniProtKB-SubCell"/>
</dbReference>
<dbReference type="Pfam" id="PF17755">
    <property type="entry name" value="UvrA_DNA-bind"/>
    <property type="match status" value="1"/>
</dbReference>
<feature type="domain" description="ABC transporter" evidence="17">
    <location>
        <begin position="14"/>
        <end position="502"/>
    </location>
</feature>
<dbReference type="Gene3D" id="3.40.50.300">
    <property type="entry name" value="P-loop containing nucleotide triphosphate hydrolases"/>
    <property type="match status" value="2"/>
</dbReference>
<evidence type="ECO:0000256" key="12">
    <source>
        <dbReference type="ARBA" id="ARBA00023125"/>
    </source>
</evidence>
<comment type="subcellular location">
    <subcellularLocation>
        <location evidence="1">Cytoplasm</location>
    </subcellularLocation>
</comment>
<dbReference type="KEGG" id="sng:SNE_A16120"/>
<evidence type="ECO:0000256" key="16">
    <source>
        <dbReference type="ARBA" id="ARBA00042156"/>
    </source>
</evidence>
<dbReference type="InterPro" id="IPR041552">
    <property type="entry name" value="UvrA_DNA-bd"/>
</dbReference>
<dbReference type="OrthoDB" id="9809851at2"/>
<keyword evidence="12" id="KW-0238">DNA-binding</keyword>
<evidence type="ECO:0000256" key="7">
    <source>
        <dbReference type="ARBA" id="ARBA00022769"/>
    </source>
</evidence>
<evidence type="ECO:0000256" key="10">
    <source>
        <dbReference type="ARBA" id="ARBA00022840"/>
    </source>
</evidence>